<reference evidence="3 4" key="1">
    <citation type="journal article" date="2019" name="Int. J. Syst. Evol. Microbiol.">
        <title>The Global Catalogue of Microorganisms (GCM) 10K type strain sequencing project: providing services to taxonomists for standard genome sequencing and annotation.</title>
        <authorList>
            <consortium name="The Broad Institute Genomics Platform"/>
            <consortium name="The Broad Institute Genome Sequencing Center for Infectious Disease"/>
            <person name="Wu L."/>
            <person name="Ma J."/>
        </authorList>
    </citation>
    <scope>NUCLEOTIDE SEQUENCE [LARGE SCALE GENOMIC DNA]</scope>
    <source>
        <strain evidence="3 4">JCM 14560</strain>
    </source>
</reference>
<keyword evidence="2" id="KW-0812">Transmembrane</keyword>
<proteinExistence type="predicted"/>
<keyword evidence="1" id="KW-0175">Coiled coil</keyword>
<keyword evidence="2" id="KW-1133">Transmembrane helix</keyword>
<dbReference type="Proteomes" id="UP001422759">
    <property type="component" value="Unassembled WGS sequence"/>
</dbReference>
<evidence type="ECO:0000313" key="4">
    <source>
        <dbReference type="Proteomes" id="UP001422759"/>
    </source>
</evidence>
<feature type="transmembrane region" description="Helical" evidence="2">
    <location>
        <begin position="146"/>
        <end position="178"/>
    </location>
</feature>
<comment type="caution">
    <text evidence="3">The sequence shown here is derived from an EMBL/GenBank/DDBJ whole genome shotgun (WGS) entry which is preliminary data.</text>
</comment>
<keyword evidence="4" id="KW-1185">Reference proteome</keyword>
<organism evidence="3 4">
    <name type="scientific">Kitasatospora kazusensis</name>
    <dbReference type="NCBI Taxonomy" id="407974"/>
    <lineage>
        <taxon>Bacteria</taxon>
        <taxon>Bacillati</taxon>
        <taxon>Actinomycetota</taxon>
        <taxon>Actinomycetes</taxon>
        <taxon>Kitasatosporales</taxon>
        <taxon>Streptomycetaceae</taxon>
        <taxon>Kitasatospora</taxon>
    </lineage>
</organism>
<name>A0ABN2YL62_9ACTN</name>
<evidence type="ECO:0000256" key="2">
    <source>
        <dbReference type="SAM" id="Phobius"/>
    </source>
</evidence>
<protein>
    <submittedName>
        <fullName evidence="3">Uncharacterized protein</fullName>
    </submittedName>
</protein>
<feature type="coiled-coil region" evidence="1">
    <location>
        <begin position="208"/>
        <end position="235"/>
    </location>
</feature>
<evidence type="ECO:0000313" key="3">
    <source>
        <dbReference type="EMBL" id="GAA2129119.1"/>
    </source>
</evidence>
<dbReference type="EMBL" id="BAAANT010000001">
    <property type="protein sequence ID" value="GAA2129119.1"/>
    <property type="molecule type" value="Genomic_DNA"/>
</dbReference>
<keyword evidence="2" id="KW-0472">Membrane</keyword>
<feature type="transmembrane region" description="Helical" evidence="2">
    <location>
        <begin position="110"/>
        <end position="134"/>
    </location>
</feature>
<gene>
    <name evidence="3" type="ORF">GCM10009760_00010</name>
</gene>
<sequence length="374" mass="41394">MPGKHNADSIRGGSISTRMRQDYEGCGLVIGKGQRGKSRHRPQSELEEIGDFIEEEERRAEAQRLTLDNLLKAFGAITFALAVVKIMLVARGDLNTALTLISKNGALQVAIGVLILEVPILTTGLSSLAASIAARSNLNKRLKRIYWAWFAGLSLFASFIVSWSAMVAMAMIVAFLIMTSSYLDSRREEKGKAALRGKSANGGSISPASRLDKETNVLQQKAEDAKRRVDQLSSDRVVDLEKLAEARQLHHESFNSYLDRLKRLSSTLTSGKTSILPVALLALLPLTQGFFNDRPWLAAEQLKLRSGAIVSGYVIDESLNWVTVLIDKSRTVETYRDQDIESRTACIPNGQSKKREVTIWRIGEISRLDYPSCQ</sequence>
<feature type="transmembrane region" description="Helical" evidence="2">
    <location>
        <begin position="69"/>
        <end position="90"/>
    </location>
</feature>
<evidence type="ECO:0000256" key="1">
    <source>
        <dbReference type="SAM" id="Coils"/>
    </source>
</evidence>
<accession>A0ABN2YL62</accession>